<organism evidence="6 7">
    <name type="scientific">Candidatus Gottesmanbacteria bacterium RIFCSPHIGHO2_01_FULL_40_15</name>
    <dbReference type="NCBI Taxonomy" id="1798376"/>
    <lineage>
        <taxon>Bacteria</taxon>
        <taxon>Candidatus Gottesmaniibacteriota</taxon>
    </lineage>
</organism>
<keyword evidence="3" id="KW-0255">Endonuclease</keyword>
<name>A0A1F5Z3H5_9BACT</name>
<evidence type="ECO:0000256" key="1">
    <source>
        <dbReference type="ARBA" id="ARBA00022694"/>
    </source>
</evidence>
<sequence>MLAKHFRIKQSDFFRNKSPVKKKFSDRFSLLIKKKDDKKNGFVINVPVKLDKRSVYRNRTRRMIELIIRELPFDSGKNAMILIRARKILNKNELAKAAGDLKKLLQNEFY</sequence>
<protein>
    <submittedName>
        <fullName evidence="6">Uncharacterized protein</fullName>
    </submittedName>
</protein>
<dbReference type="InterPro" id="IPR014721">
    <property type="entry name" value="Ribsml_uS5_D2-typ_fold_subgr"/>
</dbReference>
<dbReference type="EMBL" id="MFJF01000012">
    <property type="protein sequence ID" value="OGG07000.1"/>
    <property type="molecule type" value="Genomic_DNA"/>
</dbReference>
<dbReference type="Pfam" id="PF00825">
    <property type="entry name" value="Ribonuclease_P"/>
    <property type="match status" value="1"/>
</dbReference>
<evidence type="ECO:0000256" key="3">
    <source>
        <dbReference type="ARBA" id="ARBA00022759"/>
    </source>
</evidence>
<dbReference type="GO" id="GO:0004526">
    <property type="term" value="F:ribonuclease P activity"/>
    <property type="evidence" value="ECO:0007669"/>
    <property type="project" value="InterPro"/>
</dbReference>
<dbReference type="InterPro" id="IPR000100">
    <property type="entry name" value="RNase_P"/>
</dbReference>
<dbReference type="Gene3D" id="3.30.230.10">
    <property type="match status" value="1"/>
</dbReference>
<evidence type="ECO:0000256" key="2">
    <source>
        <dbReference type="ARBA" id="ARBA00022722"/>
    </source>
</evidence>
<proteinExistence type="predicted"/>
<keyword evidence="2" id="KW-0540">Nuclease</keyword>
<keyword evidence="5" id="KW-0694">RNA-binding</keyword>
<evidence type="ECO:0000256" key="5">
    <source>
        <dbReference type="ARBA" id="ARBA00022884"/>
    </source>
</evidence>
<dbReference type="GO" id="GO:0008033">
    <property type="term" value="P:tRNA processing"/>
    <property type="evidence" value="ECO:0007669"/>
    <property type="project" value="UniProtKB-KW"/>
</dbReference>
<gene>
    <name evidence="6" type="ORF">A2777_03975</name>
</gene>
<evidence type="ECO:0000313" key="6">
    <source>
        <dbReference type="EMBL" id="OGG07000.1"/>
    </source>
</evidence>
<dbReference type="GO" id="GO:0000049">
    <property type="term" value="F:tRNA binding"/>
    <property type="evidence" value="ECO:0007669"/>
    <property type="project" value="InterPro"/>
</dbReference>
<keyword evidence="4" id="KW-0378">Hydrolase</keyword>
<accession>A0A1F5Z3H5</accession>
<evidence type="ECO:0000256" key="4">
    <source>
        <dbReference type="ARBA" id="ARBA00022801"/>
    </source>
</evidence>
<dbReference type="AlphaFoldDB" id="A0A1F5Z3H5"/>
<keyword evidence="1" id="KW-0819">tRNA processing</keyword>
<dbReference type="InterPro" id="IPR020568">
    <property type="entry name" value="Ribosomal_Su5_D2-typ_SF"/>
</dbReference>
<reference evidence="6 7" key="1">
    <citation type="journal article" date="2016" name="Nat. Commun.">
        <title>Thousands of microbial genomes shed light on interconnected biogeochemical processes in an aquifer system.</title>
        <authorList>
            <person name="Anantharaman K."/>
            <person name="Brown C.T."/>
            <person name="Hug L.A."/>
            <person name="Sharon I."/>
            <person name="Castelle C.J."/>
            <person name="Probst A.J."/>
            <person name="Thomas B.C."/>
            <person name="Singh A."/>
            <person name="Wilkins M.J."/>
            <person name="Karaoz U."/>
            <person name="Brodie E.L."/>
            <person name="Williams K.H."/>
            <person name="Hubbard S.S."/>
            <person name="Banfield J.F."/>
        </authorList>
    </citation>
    <scope>NUCLEOTIDE SEQUENCE [LARGE SCALE GENOMIC DNA]</scope>
</reference>
<dbReference type="Proteomes" id="UP000177354">
    <property type="component" value="Unassembled WGS sequence"/>
</dbReference>
<comment type="caution">
    <text evidence="6">The sequence shown here is derived from an EMBL/GenBank/DDBJ whole genome shotgun (WGS) entry which is preliminary data.</text>
</comment>
<evidence type="ECO:0000313" key="7">
    <source>
        <dbReference type="Proteomes" id="UP000177354"/>
    </source>
</evidence>
<dbReference type="SUPFAM" id="SSF54211">
    <property type="entry name" value="Ribosomal protein S5 domain 2-like"/>
    <property type="match status" value="1"/>
</dbReference>